<dbReference type="Pfam" id="PF00903">
    <property type="entry name" value="Glyoxalase"/>
    <property type="match status" value="1"/>
</dbReference>
<dbReference type="SUPFAM" id="SSF54593">
    <property type="entry name" value="Glyoxalase/Bleomycin resistance protein/Dihydroxybiphenyl dioxygenase"/>
    <property type="match status" value="1"/>
</dbReference>
<keyword evidence="4" id="KW-1185">Reference proteome</keyword>
<organism evidence="3 4">
    <name type="scientific">Streptosporangium vulgare</name>
    <dbReference type="NCBI Taxonomy" id="46190"/>
    <lineage>
        <taxon>Bacteria</taxon>
        <taxon>Bacillati</taxon>
        <taxon>Actinomycetota</taxon>
        <taxon>Actinomycetes</taxon>
        <taxon>Streptosporangiales</taxon>
        <taxon>Streptosporangiaceae</taxon>
        <taxon>Streptosporangium</taxon>
    </lineage>
</organism>
<dbReference type="CDD" id="cd07247">
    <property type="entry name" value="SgaA_N_like"/>
    <property type="match status" value="1"/>
</dbReference>
<feature type="domain" description="VOC" evidence="2">
    <location>
        <begin position="11"/>
        <end position="123"/>
    </location>
</feature>
<evidence type="ECO:0000259" key="2">
    <source>
        <dbReference type="PROSITE" id="PS51819"/>
    </source>
</evidence>
<dbReference type="Proteomes" id="UP001589610">
    <property type="component" value="Unassembled WGS sequence"/>
</dbReference>
<evidence type="ECO:0000313" key="4">
    <source>
        <dbReference type="Proteomes" id="UP001589610"/>
    </source>
</evidence>
<accession>A0ABV5TCI3</accession>
<dbReference type="InterPro" id="IPR029068">
    <property type="entry name" value="Glyas_Bleomycin-R_OHBP_Dase"/>
</dbReference>
<evidence type="ECO:0000313" key="3">
    <source>
        <dbReference type="EMBL" id="MFB9676021.1"/>
    </source>
</evidence>
<dbReference type="InterPro" id="IPR052164">
    <property type="entry name" value="Anthracycline_SecMetBiosynth"/>
</dbReference>
<dbReference type="PROSITE" id="PS51819">
    <property type="entry name" value="VOC"/>
    <property type="match status" value="1"/>
</dbReference>
<gene>
    <name evidence="3" type="ORF">ACFFRH_11020</name>
</gene>
<dbReference type="EMBL" id="JBHMBS010000004">
    <property type="protein sequence ID" value="MFB9676021.1"/>
    <property type="molecule type" value="Genomic_DNA"/>
</dbReference>
<evidence type="ECO:0000256" key="1">
    <source>
        <dbReference type="SAM" id="MobiDB-lite"/>
    </source>
</evidence>
<feature type="region of interest" description="Disordered" evidence="1">
    <location>
        <begin position="191"/>
        <end position="215"/>
    </location>
</feature>
<dbReference type="PANTHER" id="PTHR33993">
    <property type="entry name" value="GLYOXALASE-RELATED"/>
    <property type="match status" value="1"/>
</dbReference>
<dbReference type="RefSeq" id="WP_344743241.1">
    <property type="nucleotide sequence ID" value="NZ_BAAAWW010000019.1"/>
</dbReference>
<dbReference type="InterPro" id="IPR004360">
    <property type="entry name" value="Glyas_Fos-R_dOase_dom"/>
</dbReference>
<protein>
    <submittedName>
        <fullName evidence="3">VOC family protein</fullName>
    </submittedName>
</protein>
<comment type="caution">
    <text evidence="3">The sequence shown here is derived from an EMBL/GenBank/DDBJ whole genome shotgun (WGS) entry which is preliminary data.</text>
</comment>
<dbReference type="PANTHER" id="PTHR33993:SF14">
    <property type="entry name" value="GB|AAF24581.1"/>
    <property type="match status" value="1"/>
</dbReference>
<proteinExistence type="predicted"/>
<dbReference type="Gene3D" id="3.10.180.10">
    <property type="entry name" value="2,3-Dihydroxybiphenyl 1,2-Dioxygenase, domain 1"/>
    <property type="match status" value="1"/>
</dbReference>
<dbReference type="InterPro" id="IPR037523">
    <property type="entry name" value="VOC_core"/>
</dbReference>
<sequence length="249" mass="25467">MPRRTSYGPGTPCWVDHITVDLTGAKQFYGGLFGWEFTRENNRGYHLITLRGEIIGGLGPSPTGMAPGSSWNVYLASKDLDHTRTEVGALGGRVVMGPVPAGEDGRLCLAVDPSGAAVGFWEGGRDEGVVLVDEPGALCACELHTARPDAAEEFYRGLYGDVPLVIRPSSRTGWVPFFGVPGTIGAKTAEAPETAGTAEDTDTAGNTGGAASTEDTGGAAAALAAGARPLGSGLFADPLGAVFGLTSGN</sequence>
<name>A0ABV5TCI3_9ACTN</name>
<reference evidence="3 4" key="1">
    <citation type="submission" date="2024-09" db="EMBL/GenBank/DDBJ databases">
        <authorList>
            <person name="Sun Q."/>
            <person name="Mori K."/>
        </authorList>
    </citation>
    <scope>NUCLEOTIDE SEQUENCE [LARGE SCALE GENOMIC DNA]</scope>
    <source>
        <strain evidence="3 4">JCM 3028</strain>
    </source>
</reference>